<sequence length="640" mass="72490">MPLVLAGPILRRCDPQRVAFWLVTSEPCDCRLHLAIGQGELAAVAAPELEQLSLPVGRHCFVHWIYWSPGEPLAQRVEVRYDFSLETAAGAVWLTEQVPDINYDGAGHPSFVIDLAVSEVIHGSCRKPHHRCDDALVQLDRRLATRLAGAQARPNFLMMSGDQVYTDDVAGPMLWAIHQVIEMLGLFDESWSGALVNNSAELFAHPDNFYRRDALLPDEDANAAVSKRFWRGKRKPIFTTVNGGNHLVTFAEVMAMYLLVWSPALWQRVNLGKKDLQPAVQATYEKEKGIIERFVAGLPQVRRVLAHLPTYMIFDDHDVTDDWNLTRGWEEASYSHPFSKRIIGNALLGYLLCQGWGNDPEAFVPLHDELQTCFGDAGLKGQDQLIERLLAWSNWHYRLPTTPPTMVLDTRTQRWRSESNPAKPSGLMDWESLCDLQQHLIGQRSVIMVSATPVYGVKLIEVIQKIFTFFGKALTVDAENWMAHKGTASVMLNIFRHQSTPPLFIILSGDVHYSFVYDVTLRFSRQSPRICQITASGIKNEFPRTLLLWLDKLNRWLYHRRSPLNWFTQRRYMSIRPRKPPGGKGRTLLNTSGLGVLQLDGECKTIRTLVLTASGDELEFVQHRSPKLSPAPVVVERTSD</sequence>
<comment type="caution">
    <text evidence="1">The sequence shown here is derived from an EMBL/GenBank/DDBJ whole genome shotgun (WGS) entry which is preliminary data.</text>
</comment>
<dbReference type="InterPro" id="IPR029052">
    <property type="entry name" value="Metallo-depent_PP-like"/>
</dbReference>
<dbReference type="PANTHER" id="PTHR37031:SF2">
    <property type="entry name" value="PHOD-LIKE PHOSPHATASE METALLOPHOSPHATASE DOMAIN-CONTAINING PROTEIN"/>
    <property type="match status" value="1"/>
</dbReference>
<dbReference type="PANTHER" id="PTHR37031">
    <property type="entry name" value="METALLOPHOSPHATASE BINDING DOMAIN PROTEIN"/>
    <property type="match status" value="1"/>
</dbReference>
<name>A0A545U8H1_9GAMM</name>
<evidence type="ECO:0000313" key="1">
    <source>
        <dbReference type="EMBL" id="TQV85758.1"/>
    </source>
</evidence>
<dbReference type="OrthoDB" id="9795624at2"/>
<gene>
    <name evidence="1" type="ORF">FKG94_01920</name>
</gene>
<reference evidence="1 2" key="1">
    <citation type="submission" date="2019-06" db="EMBL/GenBank/DDBJ databases">
        <title>Whole genome sequence for Cellvibrionaceae sp. R142.</title>
        <authorList>
            <person name="Wang G."/>
        </authorList>
    </citation>
    <scope>NUCLEOTIDE SEQUENCE [LARGE SCALE GENOMIC DNA]</scope>
    <source>
        <strain evidence="1 2">R142</strain>
    </source>
</reference>
<evidence type="ECO:0000313" key="2">
    <source>
        <dbReference type="Proteomes" id="UP000319732"/>
    </source>
</evidence>
<keyword evidence="2" id="KW-1185">Reference proteome</keyword>
<proteinExistence type="predicted"/>
<accession>A0A545U8H1</accession>
<dbReference type="EMBL" id="VHSG01000003">
    <property type="protein sequence ID" value="TQV85758.1"/>
    <property type="molecule type" value="Genomic_DNA"/>
</dbReference>
<dbReference type="Proteomes" id="UP000319732">
    <property type="component" value="Unassembled WGS sequence"/>
</dbReference>
<dbReference type="InterPro" id="IPR038607">
    <property type="entry name" value="PhoD-like_sf"/>
</dbReference>
<dbReference type="Gene3D" id="3.60.21.70">
    <property type="entry name" value="PhoD-like phosphatase"/>
    <property type="match status" value="1"/>
</dbReference>
<dbReference type="AlphaFoldDB" id="A0A545U8H1"/>
<dbReference type="SUPFAM" id="SSF56300">
    <property type="entry name" value="Metallo-dependent phosphatases"/>
    <property type="match status" value="1"/>
</dbReference>
<organism evidence="1 2">
    <name type="scientific">Exilibacterium tricleocarpae</name>
    <dbReference type="NCBI Taxonomy" id="2591008"/>
    <lineage>
        <taxon>Bacteria</taxon>
        <taxon>Pseudomonadati</taxon>
        <taxon>Pseudomonadota</taxon>
        <taxon>Gammaproteobacteria</taxon>
        <taxon>Cellvibrionales</taxon>
        <taxon>Cellvibrionaceae</taxon>
        <taxon>Exilibacterium</taxon>
    </lineage>
</organism>
<protein>
    <submittedName>
        <fullName evidence="1">Alkaline phosphatase family protein</fullName>
    </submittedName>
</protein>